<gene>
    <name evidence="6" type="ORF">HK097_009050</name>
</gene>
<dbReference type="GO" id="GO:0071949">
    <property type="term" value="F:FAD binding"/>
    <property type="evidence" value="ECO:0007669"/>
    <property type="project" value="InterPro"/>
</dbReference>
<dbReference type="InterPro" id="IPR050641">
    <property type="entry name" value="RIFMO-like"/>
</dbReference>
<protein>
    <recommendedName>
        <fullName evidence="5">FAD-binding domain-containing protein</fullName>
    </recommendedName>
</protein>
<reference evidence="6" key="1">
    <citation type="submission" date="2020-05" db="EMBL/GenBank/DDBJ databases">
        <title>Phylogenomic resolution of chytrid fungi.</title>
        <authorList>
            <person name="Stajich J.E."/>
            <person name="Amses K."/>
            <person name="Simmons R."/>
            <person name="Seto K."/>
            <person name="Myers J."/>
            <person name="Bonds A."/>
            <person name="Quandt C.A."/>
            <person name="Barry K."/>
            <person name="Liu P."/>
            <person name="Grigoriev I."/>
            <person name="Longcore J.E."/>
            <person name="James T.Y."/>
        </authorList>
    </citation>
    <scope>NUCLEOTIDE SEQUENCE</scope>
    <source>
        <strain evidence="6">JEL0318</strain>
    </source>
</reference>
<keyword evidence="4" id="KW-0560">Oxidoreductase</keyword>
<dbReference type="EMBL" id="JADGJD010000570">
    <property type="protein sequence ID" value="KAJ3049972.1"/>
    <property type="molecule type" value="Genomic_DNA"/>
</dbReference>
<dbReference type="PANTHER" id="PTHR43004">
    <property type="entry name" value="TRK SYSTEM POTASSIUM UPTAKE PROTEIN"/>
    <property type="match status" value="1"/>
</dbReference>
<keyword evidence="7" id="KW-1185">Reference proteome</keyword>
<dbReference type="InterPro" id="IPR002938">
    <property type="entry name" value="FAD-bd"/>
</dbReference>
<dbReference type="SUPFAM" id="SSF51905">
    <property type="entry name" value="FAD/NAD(P)-binding domain"/>
    <property type="match status" value="1"/>
</dbReference>
<dbReference type="Proteomes" id="UP001212841">
    <property type="component" value="Unassembled WGS sequence"/>
</dbReference>
<evidence type="ECO:0000256" key="1">
    <source>
        <dbReference type="ARBA" id="ARBA00001974"/>
    </source>
</evidence>
<evidence type="ECO:0000256" key="4">
    <source>
        <dbReference type="ARBA" id="ARBA00023002"/>
    </source>
</evidence>
<keyword evidence="2" id="KW-0285">Flavoprotein</keyword>
<dbReference type="GO" id="GO:0016709">
    <property type="term" value="F:oxidoreductase activity, acting on paired donors, with incorporation or reduction of molecular oxygen, NAD(P)H as one donor, and incorporation of one atom of oxygen"/>
    <property type="evidence" value="ECO:0007669"/>
    <property type="project" value="UniProtKB-ARBA"/>
</dbReference>
<dbReference type="AlphaFoldDB" id="A0AAD5SCI5"/>
<dbReference type="Pfam" id="PF01494">
    <property type="entry name" value="FAD_binding_3"/>
    <property type="match status" value="1"/>
</dbReference>
<keyword evidence="3" id="KW-0274">FAD</keyword>
<dbReference type="PRINTS" id="PR00420">
    <property type="entry name" value="RNGMNOXGNASE"/>
</dbReference>
<feature type="domain" description="FAD-binding" evidence="5">
    <location>
        <begin position="11"/>
        <end position="381"/>
    </location>
</feature>
<evidence type="ECO:0000313" key="7">
    <source>
        <dbReference type="Proteomes" id="UP001212841"/>
    </source>
</evidence>
<comment type="cofactor">
    <cofactor evidence="1">
        <name>FAD</name>
        <dbReference type="ChEBI" id="CHEBI:57692"/>
    </cofactor>
</comment>
<evidence type="ECO:0000256" key="3">
    <source>
        <dbReference type="ARBA" id="ARBA00022827"/>
    </source>
</evidence>
<proteinExistence type="predicted"/>
<dbReference type="Gene3D" id="3.30.70.2450">
    <property type="match status" value="1"/>
</dbReference>
<organism evidence="6 7">
    <name type="scientific">Rhizophlyctis rosea</name>
    <dbReference type="NCBI Taxonomy" id="64517"/>
    <lineage>
        <taxon>Eukaryota</taxon>
        <taxon>Fungi</taxon>
        <taxon>Fungi incertae sedis</taxon>
        <taxon>Chytridiomycota</taxon>
        <taxon>Chytridiomycota incertae sedis</taxon>
        <taxon>Chytridiomycetes</taxon>
        <taxon>Rhizophlyctidales</taxon>
        <taxon>Rhizophlyctidaceae</taxon>
        <taxon>Rhizophlyctis</taxon>
    </lineage>
</organism>
<evidence type="ECO:0000259" key="5">
    <source>
        <dbReference type="Pfam" id="PF01494"/>
    </source>
</evidence>
<name>A0AAD5SCI5_9FUNG</name>
<comment type="caution">
    <text evidence="6">The sequence shown here is derived from an EMBL/GenBank/DDBJ whole genome shotgun (WGS) entry which is preliminary data.</text>
</comment>
<evidence type="ECO:0000256" key="2">
    <source>
        <dbReference type="ARBA" id="ARBA00022630"/>
    </source>
</evidence>
<dbReference type="PANTHER" id="PTHR43004:SF19">
    <property type="entry name" value="BINDING MONOOXYGENASE, PUTATIVE (JCVI)-RELATED"/>
    <property type="match status" value="1"/>
</dbReference>
<evidence type="ECO:0000313" key="6">
    <source>
        <dbReference type="EMBL" id="KAJ3049972.1"/>
    </source>
</evidence>
<accession>A0AAD5SCI5</accession>
<dbReference type="Gene3D" id="3.50.50.60">
    <property type="entry name" value="FAD/NAD(P)-binding domain"/>
    <property type="match status" value="1"/>
</dbReference>
<sequence length="578" mass="62899">MPEEAKTQSQVDVLIVGAGPTGLFLATELALFNIPFRIIDRNFHPTTQSRAIGITPRTMEVLDSRGLSEAVLKDAVISEGAKLYDHGHYLATFNVMDHLPSPFPFLTLLEQHKTERIFTERLTEYHKSIERGVELVRYDVDAEGGVAVVKKNVEGEVGEGVEEEIRFKYLVGADGAHSKVRKGWKDGWKYGGQSIKTTFFLADITFDSALSTTNPTHNHFHMFSHSTGMIGLLPLSHPPNAFRVIGNIDAYEVSSSTAITHGVKKSGSTLTLETIQKIMDERATPLKLVINEDEVEWITEFQINERLADGFERGGRVFLCGDAGHCHSPVGGQGMNLGITDAHNLAWKLAHSLLAPSTASALLKSYSPERIPVARSVVQNSSQGTTIVSSGAWWARLARSWFLPILTGLDAVKDRAGLVASQCGVQYGEGRWAIGVGKTEEAKWGEKLFPTFKSTTRTPTTLHSILRSAITSSCAPTYALLLLIPHPPTTTITIPTLPHTTSIIIRPYNASSALPVDPAVTEYLDYTGEVLKSFGVDGREKGADGVMVLVRPDGVVGGVVEFGEEGLKRMGEVVGVQS</sequence>
<dbReference type="InterPro" id="IPR036188">
    <property type="entry name" value="FAD/NAD-bd_sf"/>
</dbReference>